<comment type="cofactor">
    <cofactor evidence="2">
        <name>heme b</name>
        <dbReference type="ChEBI" id="CHEBI:60344"/>
    </cofactor>
</comment>
<dbReference type="PANTHER" id="PTHR31388:SF5">
    <property type="entry name" value="PEROXIDASE"/>
    <property type="match status" value="1"/>
</dbReference>
<dbReference type="PROSITE" id="PS50873">
    <property type="entry name" value="PEROXIDASE_4"/>
    <property type="match status" value="1"/>
</dbReference>
<dbReference type="InterPro" id="IPR019794">
    <property type="entry name" value="Peroxidases_AS"/>
</dbReference>
<keyword evidence="8" id="KW-0408">Iron</keyword>
<dbReference type="Gene3D" id="1.10.520.10">
    <property type="match status" value="2"/>
</dbReference>
<evidence type="ECO:0000256" key="7">
    <source>
        <dbReference type="ARBA" id="ARBA00023002"/>
    </source>
</evidence>
<feature type="site" description="Transition state stabilizer" evidence="12">
    <location>
        <position position="74"/>
    </location>
</feature>
<keyword evidence="3 16" id="KW-0575">Peroxidase</keyword>
<name>M7ZXR1_TRIUA</name>
<evidence type="ECO:0000256" key="11">
    <source>
        <dbReference type="PIRSR" id="PIRSR600823-3"/>
    </source>
</evidence>
<dbReference type="OMA" id="VRLKCNK"/>
<evidence type="ECO:0000256" key="14">
    <source>
        <dbReference type="RuleBase" id="RU004241"/>
    </source>
</evidence>
<evidence type="ECO:0000256" key="9">
    <source>
        <dbReference type="ARBA" id="ARBA00023324"/>
    </source>
</evidence>
<feature type="binding site" evidence="11">
    <location>
        <position position="88"/>
    </location>
    <ligand>
        <name>Ca(2+)</name>
        <dbReference type="ChEBI" id="CHEBI:29108"/>
        <label>1</label>
    </ligand>
</feature>
<organism evidence="16">
    <name type="scientific">Triticum urartu</name>
    <name type="common">Red wild einkorn</name>
    <name type="synonym">Crithodium urartu</name>
    <dbReference type="NCBI Taxonomy" id="4572"/>
    <lineage>
        <taxon>Eukaryota</taxon>
        <taxon>Viridiplantae</taxon>
        <taxon>Streptophyta</taxon>
        <taxon>Embryophyta</taxon>
        <taxon>Tracheophyta</taxon>
        <taxon>Spermatophyta</taxon>
        <taxon>Magnoliopsida</taxon>
        <taxon>Liliopsida</taxon>
        <taxon>Poales</taxon>
        <taxon>Poaceae</taxon>
        <taxon>BOP clade</taxon>
        <taxon>Pooideae</taxon>
        <taxon>Triticodae</taxon>
        <taxon>Triticeae</taxon>
        <taxon>Triticinae</taxon>
        <taxon>Triticum</taxon>
    </lineage>
</organism>
<evidence type="ECO:0000256" key="2">
    <source>
        <dbReference type="ARBA" id="ARBA00001970"/>
    </source>
</evidence>
<dbReference type="GO" id="GO:0006979">
    <property type="term" value="P:response to oxidative stress"/>
    <property type="evidence" value="ECO:0007669"/>
    <property type="project" value="InterPro"/>
</dbReference>
<evidence type="ECO:0000256" key="8">
    <source>
        <dbReference type="ARBA" id="ARBA00023004"/>
    </source>
</evidence>
<comment type="similarity">
    <text evidence="14">Belongs to the peroxidase family.</text>
</comment>
<dbReference type="AlphaFoldDB" id="M7ZXR1"/>
<evidence type="ECO:0000256" key="12">
    <source>
        <dbReference type="PIRSR" id="PIRSR600823-4"/>
    </source>
</evidence>
<evidence type="ECO:0000256" key="1">
    <source>
        <dbReference type="ARBA" id="ARBA00000189"/>
    </source>
</evidence>
<feature type="disulfide bond" evidence="13">
    <location>
        <begin position="47"/>
        <end position="131"/>
    </location>
</feature>
<feature type="disulfide bond" evidence="13">
    <location>
        <begin position="80"/>
        <end position="85"/>
    </location>
</feature>
<keyword evidence="4" id="KW-0349">Heme</keyword>
<evidence type="ECO:0000256" key="6">
    <source>
        <dbReference type="ARBA" id="ARBA00022837"/>
    </source>
</evidence>
<evidence type="ECO:0000256" key="3">
    <source>
        <dbReference type="ARBA" id="ARBA00022559"/>
    </source>
</evidence>
<dbReference type="Gene3D" id="1.10.420.10">
    <property type="entry name" value="Peroxidase, domain 2"/>
    <property type="match status" value="1"/>
</dbReference>
<dbReference type="STRING" id="4572.M7ZXR1"/>
<dbReference type="GO" id="GO:0042744">
    <property type="term" value="P:hydrogen peroxide catabolic process"/>
    <property type="evidence" value="ECO:0007669"/>
    <property type="project" value="UniProtKB-KW"/>
</dbReference>
<evidence type="ECO:0000259" key="15">
    <source>
        <dbReference type="PROSITE" id="PS50873"/>
    </source>
</evidence>
<dbReference type="SUPFAM" id="SSF48113">
    <property type="entry name" value="Heme-dependent peroxidases"/>
    <property type="match status" value="1"/>
</dbReference>
<dbReference type="eggNOG" id="ENOG502QPX7">
    <property type="taxonomic scope" value="Eukaryota"/>
</dbReference>
<keyword evidence="7" id="KW-0560">Oxidoreductase</keyword>
<dbReference type="EMBL" id="KD149427">
    <property type="protein sequence ID" value="EMS57165.1"/>
    <property type="molecule type" value="Genomic_DNA"/>
</dbReference>
<evidence type="ECO:0000256" key="5">
    <source>
        <dbReference type="ARBA" id="ARBA00022723"/>
    </source>
</evidence>
<dbReference type="PRINTS" id="PR00458">
    <property type="entry name" value="PEROXIDASE"/>
</dbReference>
<dbReference type="GO" id="GO:0046872">
    <property type="term" value="F:metal ion binding"/>
    <property type="evidence" value="ECO:0007669"/>
    <property type="project" value="UniProtKB-KW"/>
</dbReference>
<sequence>MASGTGIGTGNGGSVLAVVAACVCACLILSVPAADAQLKVGYYDSTCPEAENLTATIVHASVRMDAGNGPGLVRLFFHDCFVRGCDASVLLDDPTGSPGNRTVEKTAAPNFPSLRGFGVIDRIKRVVERRCPGVVSCADLIAPTLNNTLAKALRAGKCPAATGRLDRVVQLDAKTPLQLDNQYYKNIGTHEVLFNSDQALLDQSDTAALVGQYAANRKLWSQKFADAMVKMGYADVLTGPPGEIRKVTSDAPLALHRSFMAVTCDIVLQG</sequence>
<feature type="binding site" evidence="11">
    <location>
        <position position="84"/>
    </location>
    <ligand>
        <name>Ca(2+)</name>
        <dbReference type="ChEBI" id="CHEBI:29108"/>
        <label>1</label>
    </ligand>
</feature>
<feature type="binding site" evidence="11">
    <location>
        <position position="82"/>
    </location>
    <ligand>
        <name>Ca(2+)</name>
        <dbReference type="ChEBI" id="CHEBI:29108"/>
        <label>1</label>
    </ligand>
</feature>
<keyword evidence="6 11" id="KW-0106">Calcium</keyword>
<keyword evidence="9" id="KW-0376">Hydrogen peroxide</keyword>
<evidence type="ECO:0000256" key="10">
    <source>
        <dbReference type="PIRSR" id="PIRSR600823-1"/>
    </source>
</evidence>
<dbReference type="InterPro" id="IPR000823">
    <property type="entry name" value="Peroxidase_pln"/>
</dbReference>
<dbReference type="PROSITE" id="PS00436">
    <property type="entry name" value="PEROXIDASE_2"/>
    <property type="match status" value="1"/>
</dbReference>
<reference evidence="16" key="1">
    <citation type="journal article" date="2013" name="Nature">
        <title>Draft genome of the wheat A-genome progenitor Triticum urartu.</title>
        <authorList>
            <person name="Ling H.Q."/>
            <person name="Zhao S."/>
            <person name="Liu D."/>
            <person name="Wang J."/>
            <person name="Sun H."/>
            <person name="Zhang C."/>
            <person name="Fan H."/>
            <person name="Li D."/>
            <person name="Dong L."/>
            <person name="Tao Y."/>
            <person name="Gao C."/>
            <person name="Wu H."/>
            <person name="Li Y."/>
            <person name="Cui Y."/>
            <person name="Guo X."/>
            <person name="Zheng S."/>
            <person name="Wang B."/>
            <person name="Yu K."/>
            <person name="Liang Q."/>
            <person name="Yang W."/>
            <person name="Lou X."/>
            <person name="Chen J."/>
            <person name="Feng M."/>
            <person name="Jian J."/>
            <person name="Zhang X."/>
            <person name="Luo G."/>
            <person name="Jiang Y."/>
            <person name="Liu J."/>
            <person name="Wang Z."/>
            <person name="Sha Y."/>
            <person name="Zhang B."/>
            <person name="Wu H."/>
            <person name="Tang D."/>
            <person name="Shen Q."/>
            <person name="Xue P."/>
            <person name="Zou S."/>
            <person name="Wang X."/>
            <person name="Liu X."/>
            <person name="Wang F."/>
            <person name="Yang Y."/>
            <person name="An X."/>
            <person name="Dong Z."/>
            <person name="Zhang K."/>
            <person name="Zhang X."/>
            <person name="Luo M.C."/>
            <person name="Dvorak J."/>
            <person name="Tong Y."/>
            <person name="Wang J."/>
            <person name="Yang H."/>
            <person name="Li Z."/>
            <person name="Wang D."/>
            <person name="Zhang A."/>
            <person name="Wang J."/>
        </authorList>
    </citation>
    <scope>NUCLEOTIDE SEQUENCE</scope>
</reference>
<dbReference type="InterPro" id="IPR002016">
    <property type="entry name" value="Haem_peroxidase"/>
</dbReference>
<accession>M7ZXR1</accession>
<evidence type="ECO:0000256" key="13">
    <source>
        <dbReference type="PIRSR" id="PIRSR600823-5"/>
    </source>
</evidence>
<dbReference type="GO" id="GO:0020037">
    <property type="term" value="F:heme binding"/>
    <property type="evidence" value="ECO:0007669"/>
    <property type="project" value="InterPro"/>
</dbReference>
<feature type="binding site" evidence="11">
    <location>
        <position position="79"/>
    </location>
    <ligand>
        <name>Ca(2+)</name>
        <dbReference type="ChEBI" id="CHEBI:29108"/>
        <label>1</label>
    </ligand>
</feature>
<dbReference type="InterPro" id="IPR010255">
    <property type="entry name" value="Haem_peroxidase_sf"/>
</dbReference>
<dbReference type="GO" id="GO:0140825">
    <property type="term" value="F:lactoperoxidase activity"/>
    <property type="evidence" value="ECO:0007669"/>
    <property type="project" value="UniProtKB-EC"/>
</dbReference>
<gene>
    <name evidence="16" type="ORF">TRIUR3_12532</name>
</gene>
<keyword evidence="5 11" id="KW-0479">Metal-binding</keyword>
<dbReference type="PRINTS" id="PR00461">
    <property type="entry name" value="PLPEROXIDASE"/>
</dbReference>
<evidence type="ECO:0000313" key="16">
    <source>
        <dbReference type="EMBL" id="EMS57165.1"/>
    </source>
</evidence>
<evidence type="ECO:0000256" key="4">
    <source>
        <dbReference type="ARBA" id="ARBA00022617"/>
    </source>
</evidence>
<feature type="binding site" evidence="11">
    <location>
        <position position="104"/>
    </location>
    <ligand>
        <name>Ca(2+)</name>
        <dbReference type="ChEBI" id="CHEBI:29108"/>
        <label>1</label>
    </ligand>
</feature>
<protein>
    <submittedName>
        <fullName evidence="16">Peroxidase 2</fullName>
    </submittedName>
</protein>
<comment type="catalytic activity">
    <reaction evidence="1">
        <text>2 a phenolic donor + H2O2 = 2 a phenolic radical donor + 2 H2O</text>
        <dbReference type="Rhea" id="RHEA:56136"/>
        <dbReference type="ChEBI" id="CHEBI:15377"/>
        <dbReference type="ChEBI" id="CHEBI:16240"/>
        <dbReference type="ChEBI" id="CHEBI:139520"/>
        <dbReference type="ChEBI" id="CHEBI:139521"/>
        <dbReference type="EC" id="1.11.1.7"/>
    </reaction>
</comment>
<feature type="active site" description="Proton acceptor" evidence="10">
    <location>
        <position position="78"/>
    </location>
</feature>
<proteinExistence type="inferred from homology"/>
<dbReference type="Pfam" id="PF00141">
    <property type="entry name" value="peroxidase"/>
    <property type="match status" value="1"/>
</dbReference>
<dbReference type="PANTHER" id="PTHR31388">
    <property type="entry name" value="PEROXIDASE 72-RELATED"/>
    <property type="match status" value="1"/>
</dbReference>
<feature type="domain" description="Plant heme peroxidase family profile" evidence="15">
    <location>
        <begin position="37"/>
        <end position="252"/>
    </location>
</feature>
<feature type="binding site" evidence="11">
    <location>
        <position position="86"/>
    </location>
    <ligand>
        <name>Ca(2+)</name>
        <dbReference type="ChEBI" id="CHEBI:29108"/>
        <label>1</label>
    </ligand>
</feature>
<keyword evidence="13" id="KW-1015">Disulfide bond</keyword>
<comment type="cofactor">
    <cofactor evidence="11">
        <name>Ca(2+)</name>
        <dbReference type="ChEBI" id="CHEBI:29108"/>
    </cofactor>
    <text evidence="11">Binds 2 calcium ions per subunit.</text>
</comment>